<dbReference type="Pfam" id="PF08378">
    <property type="entry name" value="NERD"/>
    <property type="match status" value="1"/>
</dbReference>
<dbReference type="AlphaFoldDB" id="A0A5D4SK12"/>
<sequence>MIIKEREKPFKLLAHEAAIRRVPKNHPKYPEIEKEYFRLHYGYLGEKAMDYFSSFLPHENYKILHGLRIPDTKGRYFQMDSLLITPTHCLILDSKYIKGKLEFDEDTGILIRHHEDSHQRVGDPLAQLARHKIQLSGLIDKLKLPSISIETQVVISHKSATLFKKSPTLLNKIVFHTNLPTRIQAIDHTQKTTRFSAKETNKLVKVLLNRHKDDSTFNLMVYYGLTPSDFIKGVICIKCSHAPMKKYYKKWTCVSCGHTELDPVSRTIKDYPLIGLGNTITNKQFREFVCIPSISIASKFLFTLNLPQKGTNKGRIYYLE</sequence>
<gene>
    <name evidence="2" type="ORF">FZC76_19980</name>
</gene>
<protein>
    <submittedName>
        <fullName evidence="2">NERD domain-containing protein</fullName>
    </submittedName>
</protein>
<evidence type="ECO:0000313" key="2">
    <source>
        <dbReference type="EMBL" id="TYS63499.1"/>
    </source>
</evidence>
<reference evidence="2 3" key="1">
    <citation type="submission" date="2019-08" db="EMBL/GenBank/DDBJ databases">
        <title>Bacillus genomes from the desert of Cuatro Cienegas, Coahuila.</title>
        <authorList>
            <person name="Olmedo-Alvarez G."/>
        </authorList>
    </citation>
    <scope>NUCLEOTIDE SEQUENCE [LARGE SCALE GENOMIC DNA]</scope>
    <source>
        <strain evidence="2 3">CH28_1T</strain>
    </source>
</reference>
<dbReference type="PROSITE" id="PS50965">
    <property type="entry name" value="NERD"/>
    <property type="match status" value="1"/>
</dbReference>
<proteinExistence type="predicted"/>
<dbReference type="Proteomes" id="UP000322524">
    <property type="component" value="Unassembled WGS sequence"/>
</dbReference>
<comment type="caution">
    <text evidence="2">The sequence shown here is derived from an EMBL/GenBank/DDBJ whole genome shotgun (WGS) entry which is preliminary data.</text>
</comment>
<feature type="domain" description="NERD" evidence="1">
    <location>
        <begin position="41"/>
        <end position="158"/>
    </location>
</feature>
<dbReference type="InterPro" id="IPR011528">
    <property type="entry name" value="NERD"/>
</dbReference>
<dbReference type="RefSeq" id="WP_148989915.1">
    <property type="nucleotide sequence ID" value="NZ_VTEV01000010.1"/>
</dbReference>
<dbReference type="EMBL" id="VTEV01000010">
    <property type="protein sequence ID" value="TYS63499.1"/>
    <property type="molecule type" value="Genomic_DNA"/>
</dbReference>
<accession>A0A5D4SK12</accession>
<dbReference type="OrthoDB" id="569879at2"/>
<evidence type="ECO:0000313" key="3">
    <source>
        <dbReference type="Proteomes" id="UP000322524"/>
    </source>
</evidence>
<name>A0A5D4SK12_9BACI</name>
<organism evidence="2 3">
    <name type="scientific">Sutcliffiella horikoshii</name>
    <dbReference type="NCBI Taxonomy" id="79883"/>
    <lineage>
        <taxon>Bacteria</taxon>
        <taxon>Bacillati</taxon>
        <taxon>Bacillota</taxon>
        <taxon>Bacilli</taxon>
        <taxon>Bacillales</taxon>
        <taxon>Bacillaceae</taxon>
        <taxon>Sutcliffiella</taxon>
    </lineage>
</organism>
<evidence type="ECO:0000259" key="1">
    <source>
        <dbReference type="PROSITE" id="PS50965"/>
    </source>
</evidence>